<dbReference type="AlphaFoldDB" id="A0A9W6LQF9"/>
<evidence type="ECO:0000313" key="1">
    <source>
        <dbReference type="EMBL" id="GLI91505.1"/>
    </source>
</evidence>
<reference evidence="1" key="1">
    <citation type="journal article" date="2023" name="Int. J. Syst. Evol. Microbiol.">
        <title>Methylocystis iwaonis sp. nov., a type II methane-oxidizing bacterium from surface soil of a rice paddy field in Japan, and emended description of the genus Methylocystis (ex Whittenbury et al. 1970) Bowman et al. 1993.</title>
        <authorList>
            <person name="Kaise H."/>
            <person name="Sawadogo J.B."/>
            <person name="Alam M.S."/>
            <person name="Ueno C."/>
            <person name="Dianou D."/>
            <person name="Shinjo R."/>
            <person name="Asakawa S."/>
        </authorList>
    </citation>
    <scope>NUCLEOTIDE SEQUENCE</scope>
    <source>
        <strain evidence="1">LMG27198</strain>
    </source>
</reference>
<dbReference type="EMBL" id="BSEC01000001">
    <property type="protein sequence ID" value="GLI91505.1"/>
    <property type="molecule type" value="Genomic_DNA"/>
</dbReference>
<evidence type="ECO:0000313" key="2">
    <source>
        <dbReference type="Proteomes" id="UP001144323"/>
    </source>
</evidence>
<comment type="caution">
    <text evidence="1">The sequence shown here is derived from an EMBL/GenBank/DDBJ whole genome shotgun (WGS) entry which is preliminary data.</text>
</comment>
<name>A0A9W6LQF9_9HYPH</name>
<gene>
    <name evidence="1" type="ORF">LMG27198_04970</name>
</gene>
<protein>
    <submittedName>
        <fullName evidence="1">Uncharacterized protein</fullName>
    </submittedName>
</protein>
<organism evidence="1 2">
    <name type="scientific">Methylocystis echinoides</name>
    <dbReference type="NCBI Taxonomy" id="29468"/>
    <lineage>
        <taxon>Bacteria</taxon>
        <taxon>Pseudomonadati</taxon>
        <taxon>Pseudomonadota</taxon>
        <taxon>Alphaproteobacteria</taxon>
        <taxon>Hyphomicrobiales</taxon>
        <taxon>Methylocystaceae</taxon>
        <taxon>Methylocystis</taxon>
    </lineage>
</organism>
<dbReference type="Proteomes" id="UP001144323">
    <property type="component" value="Unassembled WGS sequence"/>
</dbReference>
<keyword evidence="2" id="KW-1185">Reference proteome</keyword>
<accession>A0A9W6LQF9</accession>
<dbReference type="RefSeq" id="WP_281800178.1">
    <property type="nucleotide sequence ID" value="NZ_BSEC01000001.1"/>
</dbReference>
<sequence>MTSVSATSATALQILQRSRTTPAPNELISAAKPAAKAAVAAAAADKSSFVSSGSLSNEGSAAGLLITAYGRFSGFDEAVTFIKDGIMSADEKKQEIAGLNSFKAFKDSMNTPETKALLESIDKAFASDEYKEHQRNMSELTSSKEYLNAMAPLKAMDFKSYSESVVPTDQRNSPDAEFESARLASVKASYDAMRAPETTDG</sequence>
<proteinExistence type="predicted"/>